<protein>
    <recommendedName>
        <fullName evidence="8">Probable membrane transporter protein</fullName>
    </recommendedName>
</protein>
<evidence type="ECO:0000313" key="9">
    <source>
        <dbReference type="EMBL" id="MFC3195731.1"/>
    </source>
</evidence>
<sequence length="257" mass="27518">MDIFIVSLVALLASGLTLFSGFGLGTLLMPVVALFFPLEVAIGVTAIVHLANNLFKVALLGRHTEWSVFWRFGGPAMVAALLGAWVLGWLAAGEASLSYNLLGYSLQTTALRLIVGGLILIFVLLEFSRWFAALALHRRYLPLGGMISGFFGGLSGHQGAFRSMFLIKAGLTKEQFVATGVMVAVVVDVSRLLVYGKHLSASYQQIEWSLVVAACLSAFLGAWLGRRLLQKVTLKAVHLMVSVLLGVVALGLMAGLI</sequence>
<reference evidence="10" key="1">
    <citation type="journal article" date="2019" name="Int. J. Syst. Evol. Microbiol.">
        <title>The Global Catalogue of Microorganisms (GCM) 10K type strain sequencing project: providing services to taxonomists for standard genome sequencing and annotation.</title>
        <authorList>
            <consortium name="The Broad Institute Genomics Platform"/>
            <consortium name="The Broad Institute Genome Sequencing Center for Infectious Disease"/>
            <person name="Wu L."/>
            <person name="Ma J."/>
        </authorList>
    </citation>
    <scope>NUCLEOTIDE SEQUENCE [LARGE SCALE GENOMIC DNA]</scope>
    <source>
        <strain evidence="10">KCTC 42953</strain>
    </source>
</reference>
<comment type="subcellular location">
    <subcellularLocation>
        <location evidence="1 8">Cell membrane</location>
        <topology evidence="1 8">Multi-pass membrane protein</topology>
    </subcellularLocation>
</comment>
<feature type="transmembrane region" description="Helical" evidence="8">
    <location>
        <begin position="68"/>
        <end position="90"/>
    </location>
</feature>
<evidence type="ECO:0000256" key="3">
    <source>
        <dbReference type="ARBA" id="ARBA00022448"/>
    </source>
</evidence>
<dbReference type="InterPro" id="IPR052017">
    <property type="entry name" value="TSUP"/>
</dbReference>
<evidence type="ECO:0000256" key="5">
    <source>
        <dbReference type="ARBA" id="ARBA00022692"/>
    </source>
</evidence>
<dbReference type="Proteomes" id="UP001595533">
    <property type="component" value="Unassembled WGS sequence"/>
</dbReference>
<dbReference type="RefSeq" id="WP_077412515.1">
    <property type="nucleotide sequence ID" value="NZ_JBHRTS010000010.1"/>
</dbReference>
<keyword evidence="5 8" id="KW-0812">Transmembrane</keyword>
<keyword evidence="10" id="KW-1185">Reference proteome</keyword>
<dbReference type="InterPro" id="IPR002781">
    <property type="entry name" value="TM_pro_TauE-like"/>
</dbReference>
<dbReference type="Pfam" id="PF01925">
    <property type="entry name" value="TauE"/>
    <property type="match status" value="1"/>
</dbReference>
<dbReference type="PANTHER" id="PTHR30269:SF37">
    <property type="entry name" value="MEMBRANE TRANSPORTER PROTEIN"/>
    <property type="match status" value="1"/>
</dbReference>
<evidence type="ECO:0000256" key="1">
    <source>
        <dbReference type="ARBA" id="ARBA00004651"/>
    </source>
</evidence>
<evidence type="ECO:0000313" key="10">
    <source>
        <dbReference type="Proteomes" id="UP001595533"/>
    </source>
</evidence>
<comment type="similarity">
    <text evidence="2 8">Belongs to the 4-toluene sulfonate uptake permease (TSUP) (TC 2.A.102) family.</text>
</comment>
<organism evidence="9 10">
    <name type="scientific">Marinicella sediminis</name>
    <dbReference type="NCBI Taxonomy" id="1792834"/>
    <lineage>
        <taxon>Bacteria</taxon>
        <taxon>Pseudomonadati</taxon>
        <taxon>Pseudomonadota</taxon>
        <taxon>Gammaproteobacteria</taxon>
        <taxon>Lysobacterales</taxon>
        <taxon>Marinicellaceae</taxon>
        <taxon>Marinicella</taxon>
    </lineage>
</organism>
<feature type="transmembrane region" description="Helical" evidence="8">
    <location>
        <begin position="236"/>
        <end position="256"/>
    </location>
</feature>
<evidence type="ECO:0000256" key="6">
    <source>
        <dbReference type="ARBA" id="ARBA00022989"/>
    </source>
</evidence>
<keyword evidence="7 8" id="KW-0472">Membrane</keyword>
<comment type="caution">
    <text evidence="9">The sequence shown here is derived from an EMBL/GenBank/DDBJ whole genome shotgun (WGS) entry which is preliminary data.</text>
</comment>
<dbReference type="EMBL" id="JBHRTS010000010">
    <property type="protein sequence ID" value="MFC3195731.1"/>
    <property type="molecule type" value="Genomic_DNA"/>
</dbReference>
<accession>A0ABV7JGB2</accession>
<feature type="transmembrane region" description="Helical" evidence="8">
    <location>
        <begin position="140"/>
        <end position="156"/>
    </location>
</feature>
<feature type="transmembrane region" description="Helical" evidence="8">
    <location>
        <begin position="27"/>
        <end position="48"/>
    </location>
</feature>
<keyword evidence="3" id="KW-0813">Transport</keyword>
<name>A0ABV7JGB2_9GAMM</name>
<evidence type="ECO:0000256" key="4">
    <source>
        <dbReference type="ARBA" id="ARBA00022475"/>
    </source>
</evidence>
<keyword evidence="6 8" id="KW-1133">Transmembrane helix</keyword>
<keyword evidence="4 8" id="KW-1003">Cell membrane</keyword>
<evidence type="ECO:0000256" key="2">
    <source>
        <dbReference type="ARBA" id="ARBA00009142"/>
    </source>
</evidence>
<feature type="transmembrane region" description="Helical" evidence="8">
    <location>
        <begin position="206"/>
        <end position="224"/>
    </location>
</feature>
<dbReference type="PANTHER" id="PTHR30269">
    <property type="entry name" value="TRANSMEMBRANE PROTEIN YFCA"/>
    <property type="match status" value="1"/>
</dbReference>
<gene>
    <name evidence="9" type="ORF">ACFODZ_15860</name>
</gene>
<evidence type="ECO:0000256" key="8">
    <source>
        <dbReference type="RuleBase" id="RU363041"/>
    </source>
</evidence>
<feature type="transmembrane region" description="Helical" evidence="8">
    <location>
        <begin position="176"/>
        <end position="194"/>
    </location>
</feature>
<proteinExistence type="inferred from homology"/>
<evidence type="ECO:0000256" key="7">
    <source>
        <dbReference type="ARBA" id="ARBA00023136"/>
    </source>
</evidence>
<feature type="transmembrane region" description="Helical" evidence="8">
    <location>
        <begin position="110"/>
        <end position="128"/>
    </location>
</feature>